<feature type="domain" description="Cytochrome b561 bacterial/Ni-hydrogenase" evidence="13">
    <location>
        <begin position="21"/>
        <end position="226"/>
    </location>
</feature>
<feature type="transmembrane region" description="Helical" evidence="12">
    <location>
        <begin position="70"/>
        <end position="90"/>
    </location>
</feature>
<keyword evidence="15" id="KW-1185">Reference proteome</keyword>
<comment type="similarity">
    <text evidence="2">Belongs to the HupC/HyaC/HydC family.</text>
</comment>
<sequence length="233" mass="26924">MISEANNDLELEHEIEQELEFSSAYRWQHWIRAVSIVVLTITGFYIAVPFLTPAVNADPTNFMQALMRSWHIIFGFVLISAVMFKSYLFMFGRKHDMERAAFKDILNPKIWIKQIGYYMLISKHPKLSGVYNPIQFMAYATLYIMLFGLIITGLILYVHVYHDGLGAYLYDVMKSIEVMIGGLANVRIIHHILTWGVMLFVLGHIYMAIYNAVFGKEGGMDAIFSGMKWHKKH</sequence>
<dbReference type="Proteomes" id="UP000006431">
    <property type="component" value="Unassembled WGS sequence"/>
</dbReference>
<dbReference type="OrthoDB" id="197262at2"/>
<accession>H1FY68</accession>
<dbReference type="EMBL" id="AFRZ01000001">
    <property type="protein sequence ID" value="EHP30764.1"/>
    <property type="molecule type" value="Genomic_DNA"/>
</dbReference>
<evidence type="ECO:0000256" key="12">
    <source>
        <dbReference type="SAM" id="Phobius"/>
    </source>
</evidence>
<dbReference type="PATRIC" id="fig|929558.5.peg.2232"/>
<keyword evidence="8" id="KW-0249">Electron transport</keyword>
<dbReference type="InterPro" id="IPR011577">
    <property type="entry name" value="Cyt_b561_bac/Ni-Hgenase"/>
</dbReference>
<keyword evidence="7" id="KW-0479">Metal-binding</keyword>
<dbReference type="PROSITE" id="PS00882">
    <property type="entry name" value="NI_HGENASE_CYTB_1"/>
    <property type="match status" value="1"/>
</dbReference>
<keyword evidence="5" id="KW-0349">Heme</keyword>
<comment type="subcellular location">
    <subcellularLocation>
        <location evidence="1">Cell membrane</location>
        <topology evidence="1">Multi-pass membrane protein</topology>
    </subcellularLocation>
</comment>
<evidence type="ECO:0000256" key="6">
    <source>
        <dbReference type="ARBA" id="ARBA00022692"/>
    </source>
</evidence>
<keyword evidence="3" id="KW-0813">Transport</keyword>
<keyword evidence="10" id="KW-0408">Iron</keyword>
<evidence type="ECO:0000256" key="11">
    <source>
        <dbReference type="ARBA" id="ARBA00023136"/>
    </source>
</evidence>
<dbReference type="Pfam" id="PF01292">
    <property type="entry name" value="Ni_hydr_CYTB"/>
    <property type="match status" value="1"/>
</dbReference>
<dbReference type="GO" id="GO:0005506">
    <property type="term" value="F:iron ion binding"/>
    <property type="evidence" value="ECO:0007669"/>
    <property type="project" value="InterPro"/>
</dbReference>
<name>B6BMW4_SULGG</name>
<feature type="transmembrane region" description="Helical" evidence="12">
    <location>
        <begin position="136"/>
        <end position="160"/>
    </location>
</feature>
<dbReference type="AlphaFoldDB" id="B6BMW4"/>
<keyword evidence="6 12" id="KW-0812">Transmembrane</keyword>
<evidence type="ECO:0000259" key="13">
    <source>
        <dbReference type="Pfam" id="PF01292"/>
    </source>
</evidence>
<dbReference type="GO" id="GO:0005886">
    <property type="term" value="C:plasma membrane"/>
    <property type="evidence" value="ECO:0007669"/>
    <property type="project" value="UniProtKB-SubCell"/>
</dbReference>
<evidence type="ECO:0000256" key="8">
    <source>
        <dbReference type="ARBA" id="ARBA00022982"/>
    </source>
</evidence>
<dbReference type="NCBIfam" id="TIGR02125">
    <property type="entry name" value="CytB-hydogenase"/>
    <property type="match status" value="1"/>
</dbReference>
<keyword evidence="9 12" id="KW-1133">Transmembrane helix</keyword>
<evidence type="ECO:0000256" key="4">
    <source>
        <dbReference type="ARBA" id="ARBA00022475"/>
    </source>
</evidence>
<proteinExistence type="inferred from homology"/>
<dbReference type="GO" id="GO:0009055">
    <property type="term" value="F:electron transfer activity"/>
    <property type="evidence" value="ECO:0007669"/>
    <property type="project" value="InterPro"/>
</dbReference>
<accession>B6BMW4</accession>
<dbReference type="STRING" id="929558.SMGD1_2241"/>
<dbReference type="InterPro" id="IPR051542">
    <property type="entry name" value="Hydrogenase_cytochrome"/>
</dbReference>
<evidence type="ECO:0000256" key="5">
    <source>
        <dbReference type="ARBA" id="ARBA00022617"/>
    </source>
</evidence>
<dbReference type="PRINTS" id="PR00161">
    <property type="entry name" value="NIHGNASECYTB"/>
</dbReference>
<evidence type="ECO:0000256" key="9">
    <source>
        <dbReference type="ARBA" id="ARBA00022989"/>
    </source>
</evidence>
<protein>
    <submittedName>
        <fullName evidence="14">Quinone-reactive Ni/Fe-hydrogenase, B-type cytochrome subunit</fullName>
    </submittedName>
</protein>
<dbReference type="Gene3D" id="1.20.950.20">
    <property type="entry name" value="Transmembrane di-heme cytochromes, Chain C"/>
    <property type="match status" value="1"/>
</dbReference>
<keyword evidence="11 12" id="KW-0472">Membrane</keyword>
<evidence type="ECO:0000256" key="10">
    <source>
        <dbReference type="ARBA" id="ARBA00023004"/>
    </source>
</evidence>
<dbReference type="GO" id="GO:0022904">
    <property type="term" value="P:respiratory electron transport chain"/>
    <property type="evidence" value="ECO:0007669"/>
    <property type="project" value="InterPro"/>
</dbReference>
<feature type="transmembrane region" description="Helical" evidence="12">
    <location>
        <begin position="30"/>
        <end position="50"/>
    </location>
</feature>
<evidence type="ECO:0000256" key="1">
    <source>
        <dbReference type="ARBA" id="ARBA00004651"/>
    </source>
</evidence>
<dbReference type="HOGENOM" id="CLU_075520_0_2_7"/>
<dbReference type="RefSeq" id="WP_008339466.1">
    <property type="nucleotide sequence ID" value="NZ_AFRZ01000001.1"/>
</dbReference>
<evidence type="ECO:0000313" key="15">
    <source>
        <dbReference type="Proteomes" id="UP000006431"/>
    </source>
</evidence>
<keyword evidence="4" id="KW-1003">Cell membrane</keyword>
<dbReference type="PANTHER" id="PTHR30485:SF0">
    <property type="entry name" value="NI_FE-HYDROGENASE 1 B-TYPE CYTOCHROME SUBUNIT-RELATED"/>
    <property type="match status" value="1"/>
</dbReference>
<evidence type="ECO:0000313" key="14">
    <source>
        <dbReference type="EMBL" id="EHP30764.1"/>
    </source>
</evidence>
<evidence type="ECO:0000256" key="3">
    <source>
        <dbReference type="ARBA" id="ARBA00022448"/>
    </source>
</evidence>
<dbReference type="SUPFAM" id="SSF81342">
    <property type="entry name" value="Transmembrane di-heme cytochromes"/>
    <property type="match status" value="1"/>
</dbReference>
<evidence type="ECO:0000256" key="2">
    <source>
        <dbReference type="ARBA" id="ARBA00008622"/>
    </source>
</evidence>
<dbReference type="InterPro" id="IPR000516">
    <property type="entry name" value="Ni-dep_Hydgase_cyt-B"/>
</dbReference>
<reference evidence="14 15" key="1">
    <citation type="journal article" date="2012" name="Proc. Natl. Acad. Sci. U.S.A.">
        <title>Genome and physiology of a model Epsilonproteobacterium responsible for sulfide detoxification in marine oxygen depletion zones.</title>
        <authorList>
            <person name="Grote J."/>
            <person name="Schott T."/>
            <person name="Bruckner C.G."/>
            <person name="Glockner F.O."/>
            <person name="Jost G."/>
            <person name="Teeling H."/>
            <person name="Labrenz M."/>
            <person name="Jurgens K."/>
        </authorList>
    </citation>
    <scope>NUCLEOTIDE SEQUENCE [LARGE SCALE GENOMIC DNA]</scope>
    <source>
        <strain evidence="14 15">GD1</strain>
    </source>
</reference>
<dbReference type="InterPro" id="IPR016174">
    <property type="entry name" value="Di-haem_cyt_TM"/>
</dbReference>
<organism evidence="14 15">
    <name type="scientific">Sulfurimonas gotlandica (strain DSM 19862 / JCM 16533 / GD1)</name>
    <dbReference type="NCBI Taxonomy" id="929558"/>
    <lineage>
        <taxon>Bacteria</taxon>
        <taxon>Pseudomonadati</taxon>
        <taxon>Campylobacterota</taxon>
        <taxon>Epsilonproteobacteria</taxon>
        <taxon>Campylobacterales</taxon>
        <taxon>Sulfurimonadaceae</taxon>
        <taxon>Sulfurimonas</taxon>
    </lineage>
</organism>
<dbReference type="PANTHER" id="PTHR30485">
    <property type="entry name" value="NI/FE-HYDROGENASE 1 B-TYPE CYTOCHROME SUBUNIT"/>
    <property type="match status" value="1"/>
</dbReference>
<dbReference type="GO" id="GO:0020037">
    <property type="term" value="F:heme binding"/>
    <property type="evidence" value="ECO:0007669"/>
    <property type="project" value="TreeGrafter"/>
</dbReference>
<comment type="caution">
    <text evidence="14">The sequence shown here is derived from an EMBL/GenBank/DDBJ whole genome shotgun (WGS) entry which is preliminary data.</text>
</comment>
<feature type="transmembrane region" description="Helical" evidence="12">
    <location>
        <begin position="188"/>
        <end position="210"/>
    </location>
</feature>
<gene>
    <name evidence="14" type="primary">hydC2</name>
    <name evidence="14" type="ORF">SMGD1_2241</name>
</gene>
<evidence type="ECO:0000256" key="7">
    <source>
        <dbReference type="ARBA" id="ARBA00022723"/>
    </source>
</evidence>
<dbReference type="eggNOG" id="COG1969">
    <property type="taxonomic scope" value="Bacteria"/>
</dbReference>